<sequence>MFSRNRARAAEREAADAAKLQELQVKLDAANRLADRRHKESATWHRYFIAARDHSVELIGRIDEQSELIERMNRNYDRALRLGWQAPTEEDDQ</sequence>
<name>A0A1R4FFZ4_9MICO</name>
<dbReference type="RefSeq" id="WP_086991324.1">
    <property type="nucleotide sequence ID" value="NZ_FUHU01000021.1"/>
</dbReference>
<proteinExistence type="predicted"/>
<evidence type="ECO:0000313" key="3">
    <source>
        <dbReference type="Proteomes" id="UP000195787"/>
    </source>
</evidence>
<protein>
    <submittedName>
        <fullName evidence="2">Uncharacterized protein</fullName>
    </submittedName>
</protein>
<dbReference type="Proteomes" id="UP000195787">
    <property type="component" value="Unassembled WGS sequence"/>
</dbReference>
<evidence type="ECO:0000313" key="2">
    <source>
        <dbReference type="EMBL" id="SJM54826.1"/>
    </source>
</evidence>
<dbReference type="AlphaFoldDB" id="A0A1R4FFZ4"/>
<accession>A0A1R4FFZ4</accession>
<dbReference type="GeneID" id="303172433"/>
<evidence type="ECO:0000256" key="1">
    <source>
        <dbReference type="SAM" id="Coils"/>
    </source>
</evidence>
<gene>
    <name evidence="2" type="ORF">CZ674_04335</name>
</gene>
<organism evidence="2 3">
    <name type="scientific">Agrococcus casei LMG 22410</name>
    <dbReference type="NCBI Taxonomy" id="1255656"/>
    <lineage>
        <taxon>Bacteria</taxon>
        <taxon>Bacillati</taxon>
        <taxon>Actinomycetota</taxon>
        <taxon>Actinomycetes</taxon>
        <taxon>Micrococcales</taxon>
        <taxon>Microbacteriaceae</taxon>
        <taxon>Agrococcus</taxon>
    </lineage>
</organism>
<reference evidence="2 3" key="1">
    <citation type="submission" date="2017-02" db="EMBL/GenBank/DDBJ databases">
        <authorList>
            <person name="Peterson S.W."/>
        </authorList>
    </citation>
    <scope>NUCLEOTIDE SEQUENCE [LARGE SCALE GENOMIC DNA]</scope>
    <source>
        <strain evidence="2 3">LMG 22410</strain>
    </source>
</reference>
<feature type="coiled-coil region" evidence="1">
    <location>
        <begin position="20"/>
        <end position="82"/>
    </location>
</feature>
<keyword evidence="1" id="KW-0175">Coiled coil</keyword>
<dbReference type="EMBL" id="FUHU01000021">
    <property type="protein sequence ID" value="SJM54826.1"/>
    <property type="molecule type" value="Genomic_DNA"/>
</dbReference>
<keyword evidence="3" id="KW-1185">Reference proteome</keyword>